<protein>
    <submittedName>
        <fullName evidence="3">Uncharacterized protein</fullName>
    </submittedName>
</protein>
<feature type="non-terminal residue" evidence="3">
    <location>
        <position position="96"/>
    </location>
</feature>
<keyword evidence="1" id="KW-0175">Coiled coil</keyword>
<feature type="compositionally biased region" description="Basic and acidic residues" evidence="2">
    <location>
        <begin position="82"/>
        <end position="96"/>
    </location>
</feature>
<feature type="coiled-coil region" evidence="1">
    <location>
        <begin position="11"/>
        <end position="38"/>
    </location>
</feature>
<dbReference type="AlphaFoldDB" id="A0A383A4H7"/>
<sequence>MAKAAEPGASEKTLNAVSKQLEEVNKKLQDQLSRDDKLLGFSESSGITGKMARVDRDKAEKEEVKRSKLSTHAAEQTFKVVKHQDEDQHKSEGNLT</sequence>
<feature type="region of interest" description="Disordered" evidence="2">
    <location>
        <begin position="50"/>
        <end position="96"/>
    </location>
</feature>
<evidence type="ECO:0000313" key="3">
    <source>
        <dbReference type="EMBL" id="SVE01898.1"/>
    </source>
</evidence>
<reference evidence="3" key="1">
    <citation type="submission" date="2018-05" db="EMBL/GenBank/DDBJ databases">
        <authorList>
            <person name="Lanie J.A."/>
            <person name="Ng W.-L."/>
            <person name="Kazmierczak K.M."/>
            <person name="Andrzejewski T.M."/>
            <person name="Davidsen T.M."/>
            <person name="Wayne K.J."/>
            <person name="Tettelin H."/>
            <person name="Glass J.I."/>
            <person name="Rusch D."/>
            <person name="Podicherti R."/>
            <person name="Tsui H.-C.T."/>
            <person name="Winkler M.E."/>
        </authorList>
    </citation>
    <scope>NUCLEOTIDE SEQUENCE</scope>
</reference>
<evidence type="ECO:0000256" key="2">
    <source>
        <dbReference type="SAM" id="MobiDB-lite"/>
    </source>
</evidence>
<accession>A0A383A4H7</accession>
<organism evidence="3">
    <name type="scientific">marine metagenome</name>
    <dbReference type="NCBI Taxonomy" id="408172"/>
    <lineage>
        <taxon>unclassified sequences</taxon>
        <taxon>metagenomes</taxon>
        <taxon>ecological metagenomes</taxon>
    </lineage>
</organism>
<name>A0A383A4H7_9ZZZZ</name>
<proteinExistence type="predicted"/>
<feature type="compositionally biased region" description="Basic and acidic residues" evidence="2">
    <location>
        <begin position="52"/>
        <end position="66"/>
    </location>
</feature>
<evidence type="ECO:0000256" key="1">
    <source>
        <dbReference type="SAM" id="Coils"/>
    </source>
</evidence>
<gene>
    <name evidence="3" type="ORF">METZ01_LOCUS454752</name>
</gene>
<dbReference type="EMBL" id="UINC01188600">
    <property type="protein sequence ID" value="SVE01898.1"/>
    <property type="molecule type" value="Genomic_DNA"/>
</dbReference>